<reference evidence="2 3" key="1">
    <citation type="journal article" date="2018" name="Mol. Biol. Evol.">
        <title>Analysis of the draft genome of the red seaweed Gracilariopsis chorda provides insights into genome size evolution in Rhodophyta.</title>
        <authorList>
            <person name="Lee J."/>
            <person name="Yang E.C."/>
            <person name="Graf L."/>
            <person name="Yang J.H."/>
            <person name="Qiu H."/>
            <person name="Zel Zion U."/>
            <person name="Chan C.X."/>
            <person name="Stephens T.G."/>
            <person name="Weber A.P.M."/>
            <person name="Boo G.H."/>
            <person name="Boo S.M."/>
            <person name="Kim K.M."/>
            <person name="Shin Y."/>
            <person name="Jung M."/>
            <person name="Lee S.J."/>
            <person name="Yim H.S."/>
            <person name="Lee J.H."/>
            <person name="Bhattacharya D."/>
            <person name="Yoon H.S."/>
        </authorList>
    </citation>
    <scope>NUCLEOTIDE SEQUENCE [LARGE SCALE GENOMIC DNA]</scope>
    <source>
        <strain evidence="2 3">SKKU-2015</strain>
        <tissue evidence="2">Whole body</tissue>
    </source>
</reference>
<gene>
    <name evidence="2" type="ORF">BWQ96_04107</name>
</gene>
<feature type="domain" description="DUF1995" evidence="1">
    <location>
        <begin position="3"/>
        <end position="203"/>
    </location>
</feature>
<organism evidence="2 3">
    <name type="scientific">Gracilariopsis chorda</name>
    <dbReference type="NCBI Taxonomy" id="448386"/>
    <lineage>
        <taxon>Eukaryota</taxon>
        <taxon>Rhodophyta</taxon>
        <taxon>Florideophyceae</taxon>
        <taxon>Rhodymeniophycidae</taxon>
        <taxon>Gracilariales</taxon>
        <taxon>Gracilariaceae</taxon>
        <taxon>Gracilariopsis</taxon>
    </lineage>
</organism>
<keyword evidence="3" id="KW-1185">Reference proteome</keyword>
<protein>
    <recommendedName>
        <fullName evidence="1">DUF1995 domain-containing protein</fullName>
    </recommendedName>
</protein>
<accession>A0A2V3IVF9</accession>
<dbReference type="Pfam" id="PF09353">
    <property type="entry name" value="DUF1995"/>
    <property type="match status" value="1"/>
</dbReference>
<proteinExistence type="predicted"/>
<dbReference type="OrthoDB" id="199922at2759"/>
<dbReference type="InterPro" id="IPR018962">
    <property type="entry name" value="DUF1995"/>
</dbReference>
<name>A0A2V3IVF9_9FLOR</name>
<dbReference type="PANTHER" id="PTHR34051:SF1">
    <property type="entry name" value="PROTEIN LOW PSII ACCUMULATION 3, CHLOROPLASTIC"/>
    <property type="match status" value="1"/>
</dbReference>
<dbReference type="AlphaFoldDB" id="A0A2V3IVF9"/>
<comment type="caution">
    <text evidence="2">The sequence shown here is derived from an EMBL/GenBank/DDBJ whole genome shotgun (WGS) entry which is preliminary data.</text>
</comment>
<dbReference type="InterPro" id="IPR044687">
    <property type="entry name" value="LPA3"/>
</dbReference>
<dbReference type="EMBL" id="NBIV01000044">
    <property type="protein sequence ID" value="PXF46101.1"/>
    <property type="molecule type" value="Genomic_DNA"/>
</dbReference>
<sequence length="219" mass="25048">MLKALSSGKPLIELQFPPISNMATAALNELLDANRAFTRDLMRSLVPKYDAKDLRVLFPDVGEARLARDVYGDVPFGIGVIPKQQPEFVQRAGVAVIVNPGFNISEWINIQNLVSEDSKCTLVTVNADFDKVRGGYYPRLFYPGLHKARDKVLKRFEEIYYIKSFSNGGTLLRRFPEGWKLFYADKDGTTLIWEGEERPEFRWVEQQLGRKRMEDLAGR</sequence>
<dbReference type="Proteomes" id="UP000247409">
    <property type="component" value="Unassembled WGS sequence"/>
</dbReference>
<evidence type="ECO:0000313" key="2">
    <source>
        <dbReference type="EMBL" id="PXF46101.1"/>
    </source>
</evidence>
<dbReference type="PANTHER" id="PTHR34051">
    <property type="entry name" value="PROTEIN LOW PSII ACCUMULATION 3, CHLOROPLASTIC"/>
    <property type="match status" value="1"/>
</dbReference>
<evidence type="ECO:0000259" key="1">
    <source>
        <dbReference type="Pfam" id="PF09353"/>
    </source>
</evidence>
<evidence type="ECO:0000313" key="3">
    <source>
        <dbReference type="Proteomes" id="UP000247409"/>
    </source>
</evidence>